<proteinExistence type="predicted"/>
<dbReference type="OrthoDB" id="3358017at2759"/>
<evidence type="ECO:0000256" key="3">
    <source>
        <dbReference type="ARBA" id="ARBA00022989"/>
    </source>
</evidence>
<reference evidence="6 7" key="1">
    <citation type="submission" date="2019-04" db="EMBL/GenBank/DDBJ databases">
        <title>Friends and foes A comparative genomics study of 23 Aspergillus species from section Flavi.</title>
        <authorList>
            <consortium name="DOE Joint Genome Institute"/>
            <person name="Kjaerbolling I."/>
            <person name="Vesth T."/>
            <person name="Frisvad J.C."/>
            <person name="Nybo J.L."/>
            <person name="Theobald S."/>
            <person name="Kildgaard S."/>
            <person name="Isbrandt T."/>
            <person name="Kuo A."/>
            <person name="Sato A."/>
            <person name="Lyhne E.K."/>
            <person name="Kogle M.E."/>
            <person name="Wiebenga A."/>
            <person name="Kun R.S."/>
            <person name="Lubbers R.J."/>
            <person name="Makela M.R."/>
            <person name="Barry K."/>
            <person name="Chovatia M."/>
            <person name="Clum A."/>
            <person name="Daum C."/>
            <person name="Haridas S."/>
            <person name="He G."/>
            <person name="LaButti K."/>
            <person name="Lipzen A."/>
            <person name="Mondo S."/>
            <person name="Riley R."/>
            <person name="Salamov A."/>
            <person name="Simmons B.A."/>
            <person name="Magnuson J.K."/>
            <person name="Henrissat B."/>
            <person name="Mortensen U.H."/>
            <person name="Larsen T.O."/>
            <person name="Devries R.P."/>
            <person name="Grigoriev I.V."/>
            <person name="Machida M."/>
            <person name="Baker S.E."/>
            <person name="Andersen M.R."/>
        </authorList>
    </citation>
    <scope>NUCLEOTIDE SEQUENCE [LARGE SCALE GENOMIC DNA]</scope>
    <source>
        <strain evidence="6 7">CBS 151.66</strain>
    </source>
</reference>
<evidence type="ECO:0000256" key="1">
    <source>
        <dbReference type="ARBA" id="ARBA00004141"/>
    </source>
</evidence>
<dbReference type="GO" id="GO:0016020">
    <property type="term" value="C:membrane"/>
    <property type="evidence" value="ECO:0007669"/>
    <property type="project" value="UniProtKB-SubCell"/>
</dbReference>
<gene>
    <name evidence="6" type="ORF">BDV29DRAFT_162171</name>
</gene>
<dbReference type="AlphaFoldDB" id="A0A5N5WJD6"/>
<accession>A0A5N5WJD6</accession>
<keyword evidence="2 5" id="KW-0812">Transmembrane</keyword>
<name>A0A5N5WJD6_9EURO</name>
<evidence type="ECO:0000313" key="7">
    <source>
        <dbReference type="Proteomes" id="UP000326565"/>
    </source>
</evidence>
<organism evidence="6 7">
    <name type="scientific">Aspergillus leporis</name>
    <dbReference type="NCBI Taxonomy" id="41062"/>
    <lineage>
        <taxon>Eukaryota</taxon>
        <taxon>Fungi</taxon>
        <taxon>Dikarya</taxon>
        <taxon>Ascomycota</taxon>
        <taxon>Pezizomycotina</taxon>
        <taxon>Eurotiomycetes</taxon>
        <taxon>Eurotiomycetidae</taxon>
        <taxon>Eurotiales</taxon>
        <taxon>Aspergillaceae</taxon>
        <taxon>Aspergillus</taxon>
        <taxon>Aspergillus subgen. Circumdati</taxon>
    </lineage>
</organism>
<dbReference type="PANTHER" id="PTHR31465:SF28">
    <property type="entry name" value="DOMAIN PROTEIN, PUTATIVE-RELATED"/>
    <property type="match status" value="1"/>
</dbReference>
<evidence type="ECO:0000313" key="6">
    <source>
        <dbReference type="EMBL" id="KAB8068671.1"/>
    </source>
</evidence>
<keyword evidence="4 5" id="KW-0472">Membrane</keyword>
<dbReference type="EMBL" id="ML732379">
    <property type="protein sequence ID" value="KAB8068671.1"/>
    <property type="molecule type" value="Genomic_DNA"/>
</dbReference>
<evidence type="ECO:0000256" key="2">
    <source>
        <dbReference type="ARBA" id="ARBA00022692"/>
    </source>
</evidence>
<sequence length="125" mass="14529">MRFHFISRESTIVSSDLQWRRLLLVVNMACVLIFTRSVYRLAEFAEGDYGYLNTHEWNYYVFKAAIIVPAVAIFNVVHPKKYLTNTHWRQAKPRPSAASDEVELDIEHKVVSGVLLIIHNRLVDV</sequence>
<comment type="subcellular location">
    <subcellularLocation>
        <location evidence="1">Membrane</location>
        <topology evidence="1">Multi-pass membrane protein</topology>
    </subcellularLocation>
</comment>
<feature type="transmembrane region" description="Helical" evidence="5">
    <location>
        <begin position="21"/>
        <end position="39"/>
    </location>
</feature>
<feature type="transmembrane region" description="Helical" evidence="5">
    <location>
        <begin position="59"/>
        <end position="77"/>
    </location>
</feature>
<evidence type="ECO:0000256" key="5">
    <source>
        <dbReference type="SAM" id="Phobius"/>
    </source>
</evidence>
<dbReference type="PANTHER" id="PTHR31465">
    <property type="entry name" value="PROTEIN RTA1-RELATED"/>
    <property type="match status" value="1"/>
</dbReference>
<dbReference type="InterPro" id="IPR007568">
    <property type="entry name" value="RTA1"/>
</dbReference>
<evidence type="ECO:0000256" key="4">
    <source>
        <dbReference type="ARBA" id="ARBA00023136"/>
    </source>
</evidence>
<dbReference type="Proteomes" id="UP000326565">
    <property type="component" value="Unassembled WGS sequence"/>
</dbReference>
<dbReference type="Pfam" id="PF04479">
    <property type="entry name" value="RTA1"/>
    <property type="match status" value="1"/>
</dbReference>
<keyword evidence="7" id="KW-1185">Reference proteome</keyword>
<keyword evidence="3 5" id="KW-1133">Transmembrane helix</keyword>
<protein>
    <submittedName>
        <fullName evidence="6">Uncharacterized protein</fullName>
    </submittedName>
</protein>